<evidence type="ECO:0000313" key="2">
    <source>
        <dbReference type="Proteomes" id="UP001341245"/>
    </source>
</evidence>
<keyword evidence="2" id="KW-1185">Reference proteome</keyword>
<proteinExistence type="predicted"/>
<organism evidence="1 2">
    <name type="scientific">Aureobasidium pullulans</name>
    <name type="common">Black yeast</name>
    <name type="synonym">Pullularia pullulans</name>
    <dbReference type="NCBI Taxonomy" id="5580"/>
    <lineage>
        <taxon>Eukaryota</taxon>
        <taxon>Fungi</taxon>
        <taxon>Dikarya</taxon>
        <taxon>Ascomycota</taxon>
        <taxon>Pezizomycotina</taxon>
        <taxon>Dothideomycetes</taxon>
        <taxon>Dothideomycetidae</taxon>
        <taxon>Dothideales</taxon>
        <taxon>Saccotheciaceae</taxon>
        <taxon>Aureobasidium</taxon>
    </lineage>
</organism>
<protein>
    <submittedName>
        <fullName evidence="1">Uncharacterized protein</fullName>
    </submittedName>
</protein>
<gene>
    <name evidence="1" type="ORF">QM012_002558</name>
</gene>
<dbReference type="Proteomes" id="UP001341245">
    <property type="component" value="Unassembled WGS sequence"/>
</dbReference>
<dbReference type="EMBL" id="JASGXD010000014">
    <property type="protein sequence ID" value="KAK6001227.1"/>
    <property type="molecule type" value="Genomic_DNA"/>
</dbReference>
<name>A0ABR0TAB6_AURPU</name>
<sequence>MAHEDLIFHLNLLYQTFAALRYISVDDIISPPVPINLAAADKAGLSPEAITLLQRLPQLKSDIYDRPILPDGSQPVCYVDDNLDWSRTPTYQDAPEISEHAFVLSNPNIYGTSMIYDTVSEKMLPWLAWGKHVDLEIAEIDNPFELGDAKSAKEIIGPCVEKLLMLKWVPFNEELITEPDEDDLRASKGNSDILDHYQARLIKFNLRDVYLAAGWNDEANDLEGAKKQFDGDLFEVKKQEWTQKTQETLDLAYEEEWKWSRIRATLDLRNSEKVRLLDNWLSEGQQPRHIEL</sequence>
<reference evidence="1 2" key="1">
    <citation type="submission" date="2023-11" db="EMBL/GenBank/DDBJ databases">
        <title>Draft genome sequence and annotation of the polyextremotolerant black yeast-like fungus Aureobasidium pullulans NRRL 62042.</title>
        <authorList>
            <person name="Dielentheis-Frenken M.R.E."/>
            <person name="Wibberg D."/>
            <person name="Blank L.M."/>
            <person name="Tiso T."/>
        </authorList>
    </citation>
    <scope>NUCLEOTIDE SEQUENCE [LARGE SCALE GENOMIC DNA]</scope>
    <source>
        <strain evidence="1 2">NRRL 62042</strain>
    </source>
</reference>
<accession>A0ABR0TAB6</accession>
<comment type="caution">
    <text evidence="1">The sequence shown here is derived from an EMBL/GenBank/DDBJ whole genome shotgun (WGS) entry which is preliminary data.</text>
</comment>
<evidence type="ECO:0000313" key="1">
    <source>
        <dbReference type="EMBL" id="KAK6001227.1"/>
    </source>
</evidence>